<reference evidence="1 2" key="1">
    <citation type="submission" date="2015-01" db="EMBL/GenBank/DDBJ databases">
        <title>The Genome Sequence of Exophiala spinifera CBS89968.</title>
        <authorList>
            <consortium name="The Broad Institute Genomics Platform"/>
            <person name="Cuomo C."/>
            <person name="de Hoog S."/>
            <person name="Gorbushina A."/>
            <person name="Stielow B."/>
            <person name="Teixiera M."/>
            <person name="Abouelleil A."/>
            <person name="Chapman S.B."/>
            <person name="Priest M."/>
            <person name="Young S.K."/>
            <person name="Wortman J."/>
            <person name="Nusbaum C."/>
            <person name="Birren B."/>
        </authorList>
    </citation>
    <scope>NUCLEOTIDE SEQUENCE [LARGE SCALE GENOMIC DNA]</scope>
    <source>
        <strain evidence="1 2">CBS 89968</strain>
    </source>
</reference>
<evidence type="ECO:0000313" key="2">
    <source>
        <dbReference type="Proteomes" id="UP000053328"/>
    </source>
</evidence>
<dbReference type="Proteomes" id="UP000053328">
    <property type="component" value="Unassembled WGS sequence"/>
</dbReference>
<dbReference type="AlphaFoldDB" id="A0A0D2BKH1"/>
<keyword evidence="2" id="KW-1185">Reference proteome</keyword>
<proteinExistence type="predicted"/>
<name>A0A0D2BKH1_9EURO</name>
<dbReference type="EMBL" id="KN847493">
    <property type="protein sequence ID" value="KIW19428.1"/>
    <property type="molecule type" value="Genomic_DNA"/>
</dbReference>
<organism evidence="1 2">
    <name type="scientific">Exophiala spinifera</name>
    <dbReference type="NCBI Taxonomy" id="91928"/>
    <lineage>
        <taxon>Eukaryota</taxon>
        <taxon>Fungi</taxon>
        <taxon>Dikarya</taxon>
        <taxon>Ascomycota</taxon>
        <taxon>Pezizomycotina</taxon>
        <taxon>Eurotiomycetes</taxon>
        <taxon>Chaetothyriomycetidae</taxon>
        <taxon>Chaetothyriales</taxon>
        <taxon>Herpotrichiellaceae</taxon>
        <taxon>Exophiala</taxon>
    </lineage>
</organism>
<protein>
    <submittedName>
        <fullName evidence="1">Uncharacterized protein</fullName>
    </submittedName>
</protein>
<gene>
    <name evidence="1" type="ORF">PV08_03723</name>
</gene>
<dbReference type="HOGENOM" id="CLU_1133603_0_0_1"/>
<dbReference type="STRING" id="91928.A0A0D2BKH1"/>
<accession>A0A0D2BKH1</accession>
<sequence>MLRGQYLRRGGQVEDFFHTTRRLELALAWLQQHHSHEAIRDRLIFWMVHICLQQFRVDVLRSIQSDIQPECREDALRGLDPFCFEYFQDILTDDVYLISGNRCDFKQVTHLGHFLFDFEDGRIRAHWENRPFRKLYRRARTALSLLPDERQVEQTFSRRFWRSLYAYHWVLPYPCAEVFTQTTKQGQRMMYSIELTEVTGRVEWAEPDQWRWERKSWRPGHPSRLPQYLSWDREKWEDWIERHME</sequence>
<dbReference type="OrthoDB" id="5369347at2759"/>
<dbReference type="VEuPathDB" id="FungiDB:PV08_03723"/>
<dbReference type="RefSeq" id="XP_016239644.1">
    <property type="nucleotide sequence ID" value="XM_016378074.1"/>
</dbReference>
<evidence type="ECO:0000313" key="1">
    <source>
        <dbReference type="EMBL" id="KIW19428.1"/>
    </source>
</evidence>
<dbReference type="GeneID" id="27330806"/>